<keyword evidence="2" id="KW-0413">Isomerase</keyword>
<protein>
    <recommendedName>
        <fullName evidence="5">Aspartate racemase</fullName>
    </recommendedName>
</protein>
<dbReference type="NCBIfam" id="TIGR00035">
    <property type="entry name" value="asp_race"/>
    <property type="match status" value="1"/>
</dbReference>
<dbReference type="Proteomes" id="UP000177199">
    <property type="component" value="Unassembled WGS sequence"/>
</dbReference>
<evidence type="ECO:0000313" key="3">
    <source>
        <dbReference type="EMBL" id="OGK31062.1"/>
    </source>
</evidence>
<name>A0A1F7HJX4_9BACT</name>
<dbReference type="PROSITE" id="PS00924">
    <property type="entry name" value="ASP_GLU_RACEMASE_2"/>
    <property type="match status" value="1"/>
</dbReference>
<dbReference type="InterPro" id="IPR015942">
    <property type="entry name" value="Asp/Glu/hydantoin_racemase"/>
</dbReference>
<comment type="caution">
    <text evidence="3">The sequence shown here is derived from an EMBL/GenBank/DDBJ whole genome shotgun (WGS) entry which is preliminary data.</text>
</comment>
<dbReference type="GO" id="GO:0047661">
    <property type="term" value="F:amino-acid racemase activity"/>
    <property type="evidence" value="ECO:0007669"/>
    <property type="project" value="InterPro"/>
</dbReference>
<evidence type="ECO:0000256" key="1">
    <source>
        <dbReference type="ARBA" id="ARBA00007847"/>
    </source>
</evidence>
<evidence type="ECO:0000313" key="4">
    <source>
        <dbReference type="Proteomes" id="UP000177199"/>
    </source>
</evidence>
<dbReference type="InterPro" id="IPR033134">
    <property type="entry name" value="Asp/Glu_racemase_AS_2"/>
</dbReference>
<dbReference type="PANTHER" id="PTHR21198:SF7">
    <property type="entry name" value="ASPARTATE-GLUTAMATE RACEMASE FAMILY"/>
    <property type="match status" value="1"/>
</dbReference>
<dbReference type="EMBL" id="MFZV01000028">
    <property type="protein sequence ID" value="OGK31062.1"/>
    <property type="molecule type" value="Genomic_DNA"/>
</dbReference>
<proteinExistence type="inferred from homology"/>
<dbReference type="AlphaFoldDB" id="A0A1F7HJX4"/>
<dbReference type="Gene3D" id="3.40.50.1860">
    <property type="match status" value="2"/>
</dbReference>
<sequence>MKIKTQKTIGILGGMGPQATSYLYNLIIKKAIKKYGVINNDDFPDIVIFSVAVPDFISSKNNQKKAFELLKQKVLDANKIGISCLSIACNTAHLLLPELEKHASIPFVSMIKEVAIYAKKLKLKKVGLLGTPTTLKSNLYQGVLAKYGIKTILPKKSKFKVIGSVIRNVIAGIHSKKDRKNLLIIAQELKEKGAQAIILGCTELPLVFPKKIPLKVLNSLDILAEALLKYYYL</sequence>
<reference evidence="3 4" key="1">
    <citation type="journal article" date="2016" name="Nat. Commun.">
        <title>Thousands of microbial genomes shed light on interconnected biogeochemical processes in an aquifer system.</title>
        <authorList>
            <person name="Anantharaman K."/>
            <person name="Brown C.T."/>
            <person name="Hug L.A."/>
            <person name="Sharon I."/>
            <person name="Castelle C.J."/>
            <person name="Probst A.J."/>
            <person name="Thomas B.C."/>
            <person name="Singh A."/>
            <person name="Wilkins M.J."/>
            <person name="Karaoz U."/>
            <person name="Brodie E.L."/>
            <person name="Williams K.H."/>
            <person name="Hubbard S.S."/>
            <person name="Banfield J.F."/>
        </authorList>
    </citation>
    <scope>NUCLEOTIDE SEQUENCE [LARGE SCALE GENOMIC DNA]</scope>
</reference>
<evidence type="ECO:0008006" key="5">
    <source>
        <dbReference type="Google" id="ProtNLM"/>
    </source>
</evidence>
<dbReference type="InterPro" id="IPR004380">
    <property type="entry name" value="Asp_race"/>
</dbReference>
<organism evidence="3 4">
    <name type="scientific">Candidatus Roizmanbacteria bacterium RIFCSPHIGHO2_12_FULL_33_9</name>
    <dbReference type="NCBI Taxonomy" id="1802045"/>
    <lineage>
        <taxon>Bacteria</taxon>
        <taxon>Candidatus Roizmaniibacteriota</taxon>
    </lineage>
</organism>
<dbReference type="Pfam" id="PF01177">
    <property type="entry name" value="Asp_Glu_race"/>
    <property type="match status" value="1"/>
</dbReference>
<dbReference type="PANTHER" id="PTHR21198">
    <property type="entry name" value="GLUTAMATE RACEMASE"/>
    <property type="match status" value="1"/>
</dbReference>
<dbReference type="SUPFAM" id="SSF53681">
    <property type="entry name" value="Aspartate/glutamate racemase"/>
    <property type="match status" value="2"/>
</dbReference>
<accession>A0A1F7HJX4</accession>
<gene>
    <name evidence="3" type="ORF">A3F29_02195</name>
</gene>
<evidence type="ECO:0000256" key="2">
    <source>
        <dbReference type="ARBA" id="ARBA00023235"/>
    </source>
</evidence>
<dbReference type="InterPro" id="IPR001920">
    <property type="entry name" value="Asp/Glu_race"/>
</dbReference>
<comment type="similarity">
    <text evidence="1">Belongs to the aspartate/glutamate racemases family.</text>
</comment>